<dbReference type="Pfam" id="PF06246">
    <property type="entry name" value="Isy1"/>
    <property type="match status" value="1"/>
</dbReference>
<reference evidence="1 2" key="1">
    <citation type="submission" date="2020-02" db="EMBL/GenBank/DDBJ databases">
        <title>Esox lucius (northern pike) genome, fEsoLuc1, primary haplotype.</title>
        <authorList>
            <person name="Myers G."/>
            <person name="Karagic N."/>
            <person name="Meyer A."/>
            <person name="Pippel M."/>
            <person name="Reichard M."/>
            <person name="Winkler S."/>
            <person name="Tracey A."/>
            <person name="Sims Y."/>
            <person name="Howe K."/>
            <person name="Rhie A."/>
            <person name="Formenti G."/>
            <person name="Durbin R."/>
            <person name="Fedrigo O."/>
            <person name="Jarvis E.D."/>
        </authorList>
    </citation>
    <scope>NUCLEOTIDE SEQUENCE [LARGE SCALE GENOMIC DNA]</scope>
</reference>
<reference evidence="1" key="3">
    <citation type="submission" date="2025-09" db="UniProtKB">
        <authorList>
            <consortium name="Ensembl"/>
        </authorList>
    </citation>
    <scope>IDENTIFICATION</scope>
</reference>
<proteinExistence type="predicted"/>
<evidence type="ECO:0000313" key="1">
    <source>
        <dbReference type="Ensembl" id="ENSELUP00000092808.1"/>
    </source>
</evidence>
<dbReference type="GO" id="GO:0000350">
    <property type="term" value="P:generation of catalytic spliceosome for second transesterification step"/>
    <property type="evidence" value="ECO:0007669"/>
    <property type="project" value="InterPro"/>
</dbReference>
<keyword evidence="2" id="KW-1185">Reference proteome</keyword>
<protein>
    <submittedName>
        <fullName evidence="1">Uncharacterized protein</fullName>
    </submittedName>
</protein>
<dbReference type="Ensembl" id="ENSELUT00000109667.1">
    <property type="protein sequence ID" value="ENSELUP00000092808.1"/>
    <property type="gene ID" value="ENSELUG00000039023.1"/>
</dbReference>
<reference evidence="1" key="2">
    <citation type="submission" date="2025-08" db="UniProtKB">
        <authorList>
            <consortium name="Ensembl"/>
        </authorList>
    </citation>
    <scope>IDENTIFICATION</scope>
</reference>
<dbReference type="AlphaFoldDB" id="A0AAY5KUF9"/>
<accession>A0AAY5KUF9</accession>
<organism evidence="1 2">
    <name type="scientific">Esox lucius</name>
    <name type="common">Northern pike</name>
    <dbReference type="NCBI Taxonomy" id="8010"/>
    <lineage>
        <taxon>Eukaryota</taxon>
        <taxon>Metazoa</taxon>
        <taxon>Chordata</taxon>
        <taxon>Craniata</taxon>
        <taxon>Vertebrata</taxon>
        <taxon>Euteleostomi</taxon>
        <taxon>Actinopterygii</taxon>
        <taxon>Neopterygii</taxon>
        <taxon>Teleostei</taxon>
        <taxon>Protacanthopterygii</taxon>
        <taxon>Esociformes</taxon>
        <taxon>Esocidae</taxon>
        <taxon>Esox</taxon>
    </lineage>
</organism>
<dbReference type="GeneTree" id="ENSGT00410000029447"/>
<dbReference type="GeneID" id="105011735"/>
<dbReference type="InterPro" id="IPR009360">
    <property type="entry name" value="Isy1"/>
</dbReference>
<evidence type="ECO:0000313" key="2">
    <source>
        <dbReference type="Proteomes" id="UP000265140"/>
    </source>
</evidence>
<sequence>MARNEEKQLGKLNRLWLQKERDEGRIKDFHKPRPRLSTLNSASAIKKWIPTIKSEIEYYLQQSQLSHYPERKIAEFQLSIQGLEQEYQRFVCKLRALDPTCKHQPWTPRAYTKRRADTHTCLITAKKRLSLQSCDLSSTVGGNEWNCVNERTGIDATSASDKQRNLQQTGMLLHPFPVGWTNAYPVDSESTRPTQDQDQPLTFDRTRLEVAVAGSRGPVQPGSSHTQSLARVLLSGLPNLHSSPLGQAIAAQNQCSTGREGLDCAGTEVIHCVVKDEERTGHVVELCCYSSSDEEENT</sequence>
<dbReference type="RefSeq" id="XP_010870314.1">
    <property type="nucleotide sequence ID" value="XM_010872012.5"/>
</dbReference>
<dbReference type="Proteomes" id="UP000265140">
    <property type="component" value="Chromosome 8"/>
</dbReference>
<name>A0AAY5KUF9_ESOLU</name>
<dbReference type="KEGG" id="els:105011735"/>